<comment type="similarity">
    <text evidence="1 4">Belongs to the glycosyl hydrolase 30 family.</text>
</comment>
<dbReference type="Proteomes" id="UP001285921">
    <property type="component" value="Unassembled WGS sequence"/>
</dbReference>
<dbReference type="InterPro" id="IPR013780">
    <property type="entry name" value="Glyco_hydro_b"/>
</dbReference>
<dbReference type="Gene3D" id="2.60.40.1180">
    <property type="entry name" value="Golgi alpha-mannosidase II"/>
    <property type="match status" value="1"/>
</dbReference>
<dbReference type="InterPro" id="IPR017853">
    <property type="entry name" value="GH"/>
</dbReference>
<evidence type="ECO:0000259" key="6">
    <source>
        <dbReference type="Pfam" id="PF17189"/>
    </source>
</evidence>
<dbReference type="Gene3D" id="3.20.20.80">
    <property type="entry name" value="Glycosidases"/>
    <property type="match status" value="1"/>
</dbReference>
<keyword evidence="4" id="KW-0326">Glycosidase</keyword>
<sequence length="463" mass="51789">MSAILKTAVSTKEVEAWLSSELTPGNTRWFEGPTDPAYALSGQPKLALTAPSVSDQTTILVTPAHTYQQMLGIGTSVEETTINNLLKMDAASQASFIQQLADKEQGLGFNLFRITIGTSDFTAQPFYTYNDLPEGETDFELQHFSVQKDIELSIFETVQRLLKAVPDAKIFASPWSPPAWMKTNGDLKRGSLKEGSEYTEALARYYRLAIQAYGEHGIPVCAMTLQNEPLLETDYPSCYMSPERQRELAIALKREFEEHGLATELWIFDHNFADAMGYVTPILNDSEGYAAVDGIALHDYDGSPEAMSEIHAAYPEKPIYLTERSLWGTAGADRMAQYFRNYASSYNAWVTMLDSKIGTHQWLGQPGPTMLVQDADEPSRFWRTPEFNLLAQYSRFVERGAYRIGSTYGSPETVTNVAFRNPDGKLVMVVINQTEVEQPFRVLCDGKQFEATLPAGTVGTYRW</sequence>
<dbReference type="EMBL" id="BTCL01000043">
    <property type="protein sequence ID" value="GMK49005.1"/>
    <property type="molecule type" value="Genomic_DNA"/>
</dbReference>
<dbReference type="Pfam" id="PF02055">
    <property type="entry name" value="Glyco_hydro_30"/>
    <property type="match status" value="1"/>
</dbReference>
<organism evidence="7 8">
    <name type="scientific">Paenibacillus glycanilyticus</name>
    <dbReference type="NCBI Taxonomy" id="126569"/>
    <lineage>
        <taxon>Bacteria</taxon>
        <taxon>Bacillati</taxon>
        <taxon>Bacillota</taxon>
        <taxon>Bacilli</taxon>
        <taxon>Bacillales</taxon>
        <taxon>Paenibacillaceae</taxon>
        <taxon>Paenibacillus</taxon>
    </lineage>
</organism>
<dbReference type="SUPFAM" id="SSF51011">
    <property type="entry name" value="Glycosyl hydrolase domain"/>
    <property type="match status" value="1"/>
</dbReference>
<dbReference type="Pfam" id="PF17189">
    <property type="entry name" value="Glyco_hydro_30C"/>
    <property type="match status" value="1"/>
</dbReference>
<evidence type="ECO:0000256" key="2">
    <source>
        <dbReference type="ARBA" id="ARBA00022729"/>
    </source>
</evidence>
<dbReference type="PANTHER" id="PTHR11069">
    <property type="entry name" value="GLUCOSYLCERAMIDASE"/>
    <property type="match status" value="1"/>
</dbReference>
<evidence type="ECO:0000259" key="5">
    <source>
        <dbReference type="Pfam" id="PF02055"/>
    </source>
</evidence>
<evidence type="ECO:0000313" key="8">
    <source>
        <dbReference type="Proteomes" id="UP001285921"/>
    </source>
</evidence>
<dbReference type="PANTHER" id="PTHR11069:SF23">
    <property type="entry name" value="LYSOSOMAL ACID GLUCOSYLCERAMIDASE"/>
    <property type="match status" value="1"/>
</dbReference>
<accession>A0ABQ6NY20</accession>
<keyword evidence="8" id="KW-1185">Reference proteome</keyword>
<keyword evidence="3 4" id="KW-0378">Hydrolase</keyword>
<dbReference type="InterPro" id="IPR001139">
    <property type="entry name" value="Glyco_hydro_30"/>
</dbReference>
<gene>
    <name evidence="7" type="ORF">PghCCS26_61350</name>
</gene>
<evidence type="ECO:0000256" key="3">
    <source>
        <dbReference type="ARBA" id="ARBA00022801"/>
    </source>
</evidence>
<comment type="caution">
    <text evidence="7">The sequence shown here is derived from an EMBL/GenBank/DDBJ whole genome shotgun (WGS) entry which is preliminary data.</text>
</comment>
<name>A0ABQ6NY20_9BACL</name>
<evidence type="ECO:0000313" key="7">
    <source>
        <dbReference type="EMBL" id="GMK49005.1"/>
    </source>
</evidence>
<dbReference type="RefSeq" id="WP_317982397.1">
    <property type="nucleotide sequence ID" value="NZ_BTCL01000043.1"/>
</dbReference>
<keyword evidence="2" id="KW-0732">Signal</keyword>
<feature type="domain" description="Glycosyl hydrolase family 30 TIM-barrel" evidence="5">
    <location>
        <begin position="72"/>
        <end position="396"/>
    </location>
</feature>
<evidence type="ECO:0000256" key="4">
    <source>
        <dbReference type="RuleBase" id="RU361188"/>
    </source>
</evidence>
<feature type="domain" description="Glycosyl hydrolase family 30 beta sandwich" evidence="6">
    <location>
        <begin position="400"/>
        <end position="461"/>
    </location>
</feature>
<dbReference type="InterPro" id="IPR033453">
    <property type="entry name" value="Glyco_hydro_30_TIM-barrel"/>
</dbReference>
<protein>
    <submittedName>
        <fullName evidence="7">Glucosylceramidase</fullName>
    </submittedName>
</protein>
<proteinExistence type="inferred from homology"/>
<dbReference type="InterPro" id="IPR033452">
    <property type="entry name" value="GH30_C"/>
</dbReference>
<reference evidence="7 8" key="1">
    <citation type="submission" date="2023-05" db="EMBL/GenBank/DDBJ databases">
        <title>Draft genome of Paenibacillus sp. CCS26.</title>
        <authorList>
            <person name="Akita H."/>
            <person name="Shinto Y."/>
            <person name="Kimura Z."/>
        </authorList>
    </citation>
    <scope>NUCLEOTIDE SEQUENCE [LARGE SCALE GENOMIC DNA]</scope>
    <source>
        <strain evidence="7 8">CCS26</strain>
    </source>
</reference>
<evidence type="ECO:0000256" key="1">
    <source>
        <dbReference type="ARBA" id="ARBA00005382"/>
    </source>
</evidence>
<dbReference type="SUPFAM" id="SSF51445">
    <property type="entry name" value="(Trans)glycosidases"/>
    <property type="match status" value="1"/>
</dbReference>